<gene>
    <name evidence="1" type="ORF">KL86PLE_20090</name>
</gene>
<evidence type="ECO:0000313" key="1">
    <source>
        <dbReference type="EMBL" id="SCM75422.1"/>
    </source>
</evidence>
<name>A0A212LCY2_9HYPH</name>
<dbReference type="EMBL" id="FMJD01000006">
    <property type="protein sequence ID" value="SCM75422.1"/>
    <property type="molecule type" value="Genomic_DNA"/>
</dbReference>
<dbReference type="AlphaFoldDB" id="A0A212LCY2"/>
<proteinExistence type="predicted"/>
<organism evidence="1">
    <name type="scientific">uncultured Pleomorphomonas sp</name>
    <dbReference type="NCBI Taxonomy" id="442121"/>
    <lineage>
        <taxon>Bacteria</taxon>
        <taxon>Pseudomonadati</taxon>
        <taxon>Pseudomonadota</taxon>
        <taxon>Alphaproteobacteria</taxon>
        <taxon>Hyphomicrobiales</taxon>
        <taxon>Pleomorphomonadaceae</taxon>
        <taxon>Pleomorphomonas</taxon>
        <taxon>environmental samples</taxon>
    </lineage>
</organism>
<reference evidence="1" key="1">
    <citation type="submission" date="2016-08" db="EMBL/GenBank/DDBJ databases">
        <authorList>
            <person name="Seilhamer J.J."/>
        </authorList>
    </citation>
    <scope>NUCLEOTIDE SEQUENCE</scope>
    <source>
        <strain evidence="1">86</strain>
    </source>
</reference>
<sequence>MPPVLELGLGVPRGALAEAGAPGRLARAGAGLQLLDQTPLGLPHQSHRPTRDQHAALAFPVAIGIGHGHIRADRLGGLLADAAHQPVVRPGDTWEMHLRPAVLLGESEGGGNAGDVRDLAKDTVEAVRGFHLSPPIVVVAAHLGTTVITVSP</sequence>
<accession>A0A212LCY2</accession>
<protein>
    <submittedName>
        <fullName evidence="1">Uncharacterized protein</fullName>
    </submittedName>
</protein>